<keyword evidence="5" id="KW-0808">Transferase</keyword>
<keyword evidence="8 11" id="KW-1133">Transmembrane helix</keyword>
<evidence type="ECO:0000256" key="1">
    <source>
        <dbReference type="ARBA" id="ARBA00000085"/>
    </source>
</evidence>
<evidence type="ECO:0000256" key="5">
    <source>
        <dbReference type="ARBA" id="ARBA00022679"/>
    </source>
</evidence>
<dbReference type="FunFam" id="3.30.565.10:FF:000006">
    <property type="entry name" value="Sensor histidine kinase WalK"/>
    <property type="match status" value="1"/>
</dbReference>
<comment type="catalytic activity">
    <reaction evidence="1">
        <text>ATP + protein L-histidine = ADP + protein N-phospho-L-histidine.</text>
        <dbReference type="EC" id="2.7.13.3"/>
    </reaction>
</comment>
<dbReference type="Pfam" id="PF02518">
    <property type="entry name" value="HATPase_c"/>
    <property type="match status" value="1"/>
</dbReference>
<dbReference type="InterPro" id="IPR036097">
    <property type="entry name" value="HisK_dim/P_sf"/>
</dbReference>
<dbReference type="PROSITE" id="PS50885">
    <property type="entry name" value="HAMP"/>
    <property type="match status" value="1"/>
</dbReference>
<dbReference type="CDD" id="cd06225">
    <property type="entry name" value="HAMP"/>
    <property type="match status" value="1"/>
</dbReference>
<sequence length="403" mass="40249">MTTPAGVPSADASGAPEPDLRSGARGTPARGAGQRVPGARGLAARLLAALAVVLATGALTAWLVASAVGPGLFHDHMVDAGVGDHDAAVVHAEQAFRDASAVALALAIGAATLASAAVSLVLTRRIGRSLAAVSTAAAHVGAGAYGSRVPAPGLGAEFDELAGSFNAMAARLHEADRLRARLLADVAHEVRTPVATITGYLEAVEDGVQPWDATTLAVLREQAARLTHLAQDLTAVTRAEAGDLALDVEPVAPAELLAAAAAAVRERAADAGVSVVLAPAPGLPDVAVDRVRIAQVLDNLLTNAVRHTPRGGTITLTAAAGVEADGGVALRVTDTGEGIAPEHLPHVFERFYRVDTARDRSGGGSGIGLAISRALTLAHGGTVAVTSDGPGTGATLTVTLPAA</sequence>
<feature type="transmembrane region" description="Helical" evidence="11">
    <location>
        <begin position="101"/>
        <end position="122"/>
    </location>
</feature>
<dbReference type="GO" id="GO:0000155">
    <property type="term" value="F:phosphorelay sensor kinase activity"/>
    <property type="evidence" value="ECO:0007669"/>
    <property type="project" value="InterPro"/>
</dbReference>
<feature type="region of interest" description="Disordered" evidence="10">
    <location>
        <begin position="1"/>
        <end position="35"/>
    </location>
</feature>
<comment type="subcellular location">
    <subcellularLocation>
        <location evidence="2">Cell membrane</location>
    </subcellularLocation>
</comment>
<dbReference type="EMBL" id="JACHVX010000004">
    <property type="protein sequence ID" value="MBB2924071.1"/>
    <property type="molecule type" value="Genomic_DNA"/>
</dbReference>
<feature type="domain" description="Histidine kinase" evidence="12">
    <location>
        <begin position="185"/>
        <end position="403"/>
    </location>
</feature>
<evidence type="ECO:0000313" key="15">
    <source>
        <dbReference type="Proteomes" id="UP000518206"/>
    </source>
</evidence>
<dbReference type="SUPFAM" id="SSF55874">
    <property type="entry name" value="ATPase domain of HSP90 chaperone/DNA topoisomerase II/histidine kinase"/>
    <property type="match status" value="1"/>
</dbReference>
<dbReference type="CDD" id="cd00075">
    <property type="entry name" value="HATPase"/>
    <property type="match status" value="1"/>
</dbReference>
<dbReference type="AlphaFoldDB" id="A0A7W4YD07"/>
<dbReference type="PROSITE" id="PS50109">
    <property type="entry name" value="HIS_KIN"/>
    <property type="match status" value="1"/>
</dbReference>
<gene>
    <name evidence="14" type="ORF">FHR80_002999</name>
</gene>
<keyword evidence="11" id="KW-0472">Membrane</keyword>
<evidence type="ECO:0000256" key="3">
    <source>
        <dbReference type="ARBA" id="ARBA00012438"/>
    </source>
</evidence>
<dbReference type="Pfam" id="PF00512">
    <property type="entry name" value="HisKA"/>
    <property type="match status" value="1"/>
</dbReference>
<dbReference type="InterPro" id="IPR003661">
    <property type="entry name" value="HisK_dim/P_dom"/>
</dbReference>
<reference evidence="14 15" key="2">
    <citation type="submission" date="2020-08" db="EMBL/GenBank/DDBJ databases">
        <authorList>
            <person name="Partida-Martinez L."/>
            <person name="Huntemann M."/>
            <person name="Clum A."/>
            <person name="Wang J."/>
            <person name="Palaniappan K."/>
            <person name="Ritter S."/>
            <person name="Chen I.-M."/>
            <person name="Stamatis D."/>
            <person name="Reddy T."/>
            <person name="O'Malley R."/>
            <person name="Daum C."/>
            <person name="Shapiro N."/>
            <person name="Ivanova N."/>
            <person name="Kyrpides N."/>
            <person name="Woyke T."/>
        </authorList>
    </citation>
    <scope>NUCLEOTIDE SEQUENCE [LARGE SCALE GENOMIC DNA]</scope>
    <source>
        <strain evidence="14 15">RAS26</strain>
    </source>
</reference>
<accession>A0A7W4YD07</accession>
<dbReference type="Gene3D" id="6.10.340.10">
    <property type="match status" value="1"/>
</dbReference>
<dbReference type="InterPro" id="IPR005467">
    <property type="entry name" value="His_kinase_dom"/>
</dbReference>
<dbReference type="SUPFAM" id="SSF158472">
    <property type="entry name" value="HAMP domain-like"/>
    <property type="match status" value="1"/>
</dbReference>
<dbReference type="PANTHER" id="PTHR43547:SF2">
    <property type="entry name" value="HYBRID SIGNAL TRANSDUCTION HISTIDINE KINASE C"/>
    <property type="match status" value="1"/>
</dbReference>
<dbReference type="InterPro" id="IPR003660">
    <property type="entry name" value="HAMP_dom"/>
</dbReference>
<keyword evidence="4" id="KW-0597">Phosphoprotein</keyword>
<evidence type="ECO:0000256" key="8">
    <source>
        <dbReference type="ARBA" id="ARBA00022989"/>
    </source>
</evidence>
<keyword evidence="7 14" id="KW-0418">Kinase</keyword>
<dbReference type="EC" id="2.7.13.3" evidence="3"/>
<reference evidence="14 15" key="1">
    <citation type="submission" date="2020-08" db="EMBL/GenBank/DDBJ databases">
        <title>The Agave Microbiome: Exploring the role of microbial communities in plant adaptations to desert environments.</title>
        <authorList>
            <person name="Partida-Martinez L.P."/>
        </authorList>
    </citation>
    <scope>NUCLEOTIDE SEQUENCE [LARGE SCALE GENOMIC DNA]</scope>
    <source>
        <strain evidence="14 15">RAS26</strain>
    </source>
</reference>
<dbReference type="InterPro" id="IPR036890">
    <property type="entry name" value="HATPase_C_sf"/>
</dbReference>
<keyword evidence="9" id="KW-0902">Two-component regulatory system</keyword>
<evidence type="ECO:0000256" key="2">
    <source>
        <dbReference type="ARBA" id="ARBA00004236"/>
    </source>
</evidence>
<evidence type="ECO:0000256" key="6">
    <source>
        <dbReference type="ARBA" id="ARBA00022692"/>
    </source>
</evidence>
<dbReference type="PRINTS" id="PR00344">
    <property type="entry name" value="BCTRLSENSOR"/>
</dbReference>
<dbReference type="Gene3D" id="3.30.565.10">
    <property type="entry name" value="Histidine kinase-like ATPase, C-terminal domain"/>
    <property type="match status" value="1"/>
</dbReference>
<feature type="transmembrane region" description="Helical" evidence="11">
    <location>
        <begin position="42"/>
        <end position="65"/>
    </location>
</feature>
<dbReference type="PANTHER" id="PTHR43547">
    <property type="entry name" value="TWO-COMPONENT HISTIDINE KINASE"/>
    <property type="match status" value="1"/>
</dbReference>
<keyword evidence="6 11" id="KW-0812">Transmembrane</keyword>
<dbReference type="SUPFAM" id="SSF47384">
    <property type="entry name" value="Homodimeric domain of signal transducing histidine kinase"/>
    <property type="match status" value="1"/>
</dbReference>
<organism evidence="14 15">
    <name type="scientific">Cellulomonas cellasea</name>
    <dbReference type="NCBI Taxonomy" id="43670"/>
    <lineage>
        <taxon>Bacteria</taxon>
        <taxon>Bacillati</taxon>
        <taxon>Actinomycetota</taxon>
        <taxon>Actinomycetes</taxon>
        <taxon>Micrococcales</taxon>
        <taxon>Cellulomonadaceae</taxon>
        <taxon>Cellulomonas</taxon>
    </lineage>
</organism>
<dbReference type="InterPro" id="IPR003594">
    <property type="entry name" value="HATPase_dom"/>
</dbReference>
<dbReference type="Pfam" id="PF00672">
    <property type="entry name" value="HAMP"/>
    <property type="match status" value="1"/>
</dbReference>
<evidence type="ECO:0000313" key="14">
    <source>
        <dbReference type="EMBL" id="MBB2924071.1"/>
    </source>
</evidence>
<dbReference type="Gene3D" id="1.10.287.130">
    <property type="match status" value="1"/>
</dbReference>
<evidence type="ECO:0000256" key="9">
    <source>
        <dbReference type="ARBA" id="ARBA00023012"/>
    </source>
</evidence>
<dbReference type="InterPro" id="IPR004358">
    <property type="entry name" value="Sig_transdc_His_kin-like_C"/>
</dbReference>
<evidence type="ECO:0000256" key="7">
    <source>
        <dbReference type="ARBA" id="ARBA00022777"/>
    </source>
</evidence>
<evidence type="ECO:0000256" key="4">
    <source>
        <dbReference type="ARBA" id="ARBA00022553"/>
    </source>
</evidence>
<comment type="caution">
    <text evidence="14">The sequence shown here is derived from an EMBL/GenBank/DDBJ whole genome shotgun (WGS) entry which is preliminary data.</text>
</comment>
<dbReference type="Proteomes" id="UP000518206">
    <property type="component" value="Unassembled WGS sequence"/>
</dbReference>
<proteinExistence type="predicted"/>
<feature type="domain" description="HAMP" evidence="13">
    <location>
        <begin position="124"/>
        <end position="177"/>
    </location>
</feature>
<evidence type="ECO:0000259" key="12">
    <source>
        <dbReference type="PROSITE" id="PS50109"/>
    </source>
</evidence>
<protein>
    <recommendedName>
        <fullName evidence="3">histidine kinase</fullName>
        <ecNumber evidence="3">2.7.13.3</ecNumber>
    </recommendedName>
</protein>
<dbReference type="CDD" id="cd00082">
    <property type="entry name" value="HisKA"/>
    <property type="match status" value="1"/>
</dbReference>
<dbReference type="SMART" id="SM00304">
    <property type="entry name" value="HAMP"/>
    <property type="match status" value="1"/>
</dbReference>
<evidence type="ECO:0000256" key="11">
    <source>
        <dbReference type="SAM" id="Phobius"/>
    </source>
</evidence>
<dbReference type="SMART" id="SM00387">
    <property type="entry name" value="HATPase_c"/>
    <property type="match status" value="1"/>
</dbReference>
<evidence type="ECO:0000256" key="10">
    <source>
        <dbReference type="SAM" id="MobiDB-lite"/>
    </source>
</evidence>
<dbReference type="GO" id="GO:0005886">
    <property type="term" value="C:plasma membrane"/>
    <property type="evidence" value="ECO:0007669"/>
    <property type="project" value="UniProtKB-SubCell"/>
</dbReference>
<dbReference type="RefSeq" id="WP_183296860.1">
    <property type="nucleotide sequence ID" value="NZ_JACHVX010000004.1"/>
</dbReference>
<dbReference type="SMART" id="SM00388">
    <property type="entry name" value="HisKA"/>
    <property type="match status" value="1"/>
</dbReference>
<evidence type="ECO:0000259" key="13">
    <source>
        <dbReference type="PROSITE" id="PS50885"/>
    </source>
</evidence>
<name>A0A7W4YD07_9CELL</name>